<feature type="transmembrane region" description="Helical" evidence="2">
    <location>
        <begin position="214"/>
        <end position="233"/>
    </location>
</feature>
<evidence type="ECO:0000313" key="3">
    <source>
        <dbReference type="EMBL" id="RZU38864.1"/>
    </source>
</evidence>
<feature type="transmembrane region" description="Helical" evidence="2">
    <location>
        <begin position="761"/>
        <end position="782"/>
    </location>
</feature>
<feature type="transmembrane region" description="Helical" evidence="2">
    <location>
        <begin position="184"/>
        <end position="202"/>
    </location>
</feature>
<feature type="transmembrane region" description="Helical" evidence="2">
    <location>
        <begin position="158"/>
        <end position="178"/>
    </location>
</feature>
<dbReference type="InterPro" id="IPR029063">
    <property type="entry name" value="SAM-dependent_MTases_sf"/>
</dbReference>
<gene>
    <name evidence="3" type="ORF">BDD14_0156</name>
</gene>
<comment type="caution">
    <text evidence="3">The sequence shown here is derived from an EMBL/GenBank/DDBJ whole genome shotgun (WGS) entry which is preliminary data.</text>
</comment>
<dbReference type="Gene3D" id="3.40.50.150">
    <property type="entry name" value="Vaccinia Virus protein VP39"/>
    <property type="match status" value="1"/>
</dbReference>
<accession>A0A4Q7YP94</accession>
<feature type="transmembrane region" description="Helical" evidence="2">
    <location>
        <begin position="47"/>
        <end position="67"/>
    </location>
</feature>
<protein>
    <submittedName>
        <fullName evidence="3">Spermine/spermidine synthase</fullName>
    </submittedName>
</protein>
<feature type="transmembrane region" description="Helical" evidence="2">
    <location>
        <begin position="611"/>
        <end position="637"/>
    </location>
</feature>
<feature type="transmembrane region" description="Helical" evidence="2">
    <location>
        <begin position="726"/>
        <end position="749"/>
    </location>
</feature>
<sequence>MSVYDQIRCILIGIRYREVALLLVSAAVLFYQIILVRAFSIGQWHHFAYMVISIALFGFGASGTLLAAIARRRTDTAMSLHGSQARWFAISAISFAVVLPVSFWLTQRVPFEAFRIVWEARQVLYLGCYYLLLSVPFFAAATAIGLALTSESEKSPLLYAYNMAGSGAGAFLAIVALSIARVEWAVVGAMGLAQGAAAVALLDTKLSVDRSSRWFFAAVGIAVMAIVTLAYIFRPPTVRLSQYKGLSYALNLPHAQVVAERSSPLGRVDVVASPAIHEAPGLSLVAPTDAVPPKQLGLYVDSESAGAITAFNGDTSTLNYLDWMVTAAPYFALQDGPRDLRVCVLGAGGGAGVLLALRHAARQVDAIELDPNVIELLREEFRDFAGGLYDRAEVRIHRAEARAFVQRAHVTWDVIDLSLVGSFAASTVGVGAVSENYLYTRESFEAFLSHLRPGGVLAVTRWAQTPPRDELKLFATAVAALERMGLKPTERLVLIRSWAMATLLVKKEPFRTPELSALRRWTEERLFDASYFPGIAAEEHNRFNVLERDYYFEAAIAFLAGGQRREEFLRDYAFNVRPATDDRPYFFHSFRWRALPIMFSFQQSLIPFSEWGYLILVATLAQATLLGILLIVSPLFLLRNRISPVDSQCSKPHSHRTVRLRVLLYFLALGLGYLFVEMALIQRLVFFLADPIYAVAVVLAGLLFVSGLGSAFAARQLRKGIPATRLACLAAIVVAVTCTVYALGLHTILMPLLSWPLSARMALAFTVMLPFAAMGMPFPLVLRQLGQSRPELLPWAWAINGCASVIAGPLATLLALGAGLPIVLLVASACYAMAALLAGTWQKRVCPRIAGSSVPIL</sequence>
<evidence type="ECO:0000256" key="2">
    <source>
        <dbReference type="SAM" id="Phobius"/>
    </source>
</evidence>
<name>A0A4Q7YP94_9BACT</name>
<evidence type="ECO:0000256" key="1">
    <source>
        <dbReference type="ARBA" id="ARBA00023115"/>
    </source>
</evidence>
<evidence type="ECO:0000313" key="4">
    <source>
        <dbReference type="Proteomes" id="UP000292958"/>
    </source>
</evidence>
<feature type="transmembrane region" description="Helical" evidence="2">
    <location>
        <begin position="20"/>
        <end position="41"/>
    </location>
</feature>
<dbReference type="RefSeq" id="WP_130417159.1">
    <property type="nucleotide sequence ID" value="NZ_SHKW01000001.1"/>
</dbReference>
<feature type="transmembrane region" description="Helical" evidence="2">
    <location>
        <begin position="658"/>
        <end position="680"/>
    </location>
</feature>
<keyword evidence="2" id="KW-0812">Transmembrane</keyword>
<dbReference type="Pfam" id="PF01564">
    <property type="entry name" value="Spermine_synth"/>
    <property type="match status" value="1"/>
</dbReference>
<dbReference type="EMBL" id="SHKW01000001">
    <property type="protein sequence ID" value="RZU38864.1"/>
    <property type="molecule type" value="Genomic_DNA"/>
</dbReference>
<feature type="transmembrane region" description="Helical" evidence="2">
    <location>
        <begin position="692"/>
        <end position="714"/>
    </location>
</feature>
<keyword evidence="2" id="KW-1133">Transmembrane helix</keyword>
<dbReference type="AlphaFoldDB" id="A0A4Q7YP94"/>
<keyword evidence="1" id="KW-0620">Polyamine biosynthesis</keyword>
<keyword evidence="2" id="KW-0472">Membrane</keyword>
<feature type="transmembrane region" description="Helical" evidence="2">
    <location>
        <begin position="124"/>
        <end position="146"/>
    </location>
</feature>
<dbReference type="GO" id="GO:0006596">
    <property type="term" value="P:polyamine biosynthetic process"/>
    <property type="evidence" value="ECO:0007669"/>
    <property type="project" value="UniProtKB-KW"/>
</dbReference>
<dbReference type="OrthoDB" id="127145at2"/>
<feature type="transmembrane region" description="Helical" evidence="2">
    <location>
        <begin position="822"/>
        <end position="841"/>
    </location>
</feature>
<dbReference type="SUPFAM" id="SSF53335">
    <property type="entry name" value="S-adenosyl-L-methionine-dependent methyltransferases"/>
    <property type="match status" value="1"/>
</dbReference>
<feature type="transmembrane region" description="Helical" evidence="2">
    <location>
        <begin position="87"/>
        <end position="104"/>
    </location>
</feature>
<dbReference type="PANTHER" id="PTHR43317:SF1">
    <property type="entry name" value="THERMOSPERMINE SYNTHASE ACAULIS5"/>
    <property type="match status" value="1"/>
</dbReference>
<proteinExistence type="predicted"/>
<dbReference type="PANTHER" id="PTHR43317">
    <property type="entry name" value="THERMOSPERMINE SYNTHASE ACAULIS5"/>
    <property type="match status" value="1"/>
</dbReference>
<organism evidence="3 4">
    <name type="scientific">Edaphobacter modestus</name>
    <dbReference type="NCBI Taxonomy" id="388466"/>
    <lineage>
        <taxon>Bacteria</taxon>
        <taxon>Pseudomonadati</taxon>
        <taxon>Acidobacteriota</taxon>
        <taxon>Terriglobia</taxon>
        <taxon>Terriglobales</taxon>
        <taxon>Acidobacteriaceae</taxon>
        <taxon>Edaphobacter</taxon>
    </lineage>
</organism>
<feature type="transmembrane region" description="Helical" evidence="2">
    <location>
        <begin position="794"/>
        <end position="816"/>
    </location>
</feature>
<reference evidence="3 4" key="1">
    <citation type="submission" date="2019-02" db="EMBL/GenBank/DDBJ databases">
        <title>Genomic Encyclopedia of Archaeal and Bacterial Type Strains, Phase II (KMG-II): from individual species to whole genera.</title>
        <authorList>
            <person name="Goeker M."/>
        </authorList>
    </citation>
    <scope>NUCLEOTIDE SEQUENCE [LARGE SCALE GENOMIC DNA]</scope>
    <source>
        <strain evidence="3 4">DSM 18101</strain>
    </source>
</reference>
<dbReference type="Proteomes" id="UP000292958">
    <property type="component" value="Unassembled WGS sequence"/>
</dbReference>
<keyword evidence="4" id="KW-1185">Reference proteome</keyword>